<evidence type="ECO:0000313" key="2">
    <source>
        <dbReference type="EMBL" id="GAY50471.1"/>
    </source>
</evidence>
<organism evidence="2 3">
    <name type="scientific">Citrus unshiu</name>
    <name type="common">Satsuma mandarin</name>
    <name type="synonym">Citrus nobilis var. unshiu</name>
    <dbReference type="NCBI Taxonomy" id="55188"/>
    <lineage>
        <taxon>Eukaryota</taxon>
        <taxon>Viridiplantae</taxon>
        <taxon>Streptophyta</taxon>
        <taxon>Embryophyta</taxon>
        <taxon>Tracheophyta</taxon>
        <taxon>Spermatophyta</taxon>
        <taxon>Magnoliopsida</taxon>
        <taxon>eudicotyledons</taxon>
        <taxon>Gunneridae</taxon>
        <taxon>Pentapetalae</taxon>
        <taxon>rosids</taxon>
        <taxon>malvids</taxon>
        <taxon>Sapindales</taxon>
        <taxon>Rutaceae</taxon>
        <taxon>Aurantioideae</taxon>
        <taxon>Citrus</taxon>
    </lineage>
</organism>
<dbReference type="EMBL" id="BDQV01000062">
    <property type="protein sequence ID" value="GAY50471.1"/>
    <property type="molecule type" value="Genomic_DNA"/>
</dbReference>
<keyword evidence="1" id="KW-1133">Transmembrane helix</keyword>
<proteinExistence type="predicted"/>
<dbReference type="AlphaFoldDB" id="A0A2H5PDQ1"/>
<accession>A0A2H5PDQ1</accession>
<sequence>MSAKLSSLDPVLFNSVVVAVAVAVAVALISESNSVTDSVDAKQRRRETMTNSLRSDVSQMVVTAGNEILSSLRARQCACGCWRHLLDPRMARSIEADSDLRLRHNHRTFSSEK</sequence>
<keyword evidence="3" id="KW-1185">Reference proteome</keyword>
<gene>
    <name evidence="2" type="ORF">CUMW_126940</name>
</gene>
<protein>
    <submittedName>
        <fullName evidence="2">Uncharacterized protein</fullName>
    </submittedName>
</protein>
<reference evidence="2 3" key="1">
    <citation type="journal article" date="2017" name="Front. Genet.">
        <title>Draft sequencing of the heterozygous diploid genome of Satsuma (Citrus unshiu Marc.) using a hybrid assembly approach.</title>
        <authorList>
            <person name="Shimizu T."/>
            <person name="Tanizawa Y."/>
            <person name="Mochizuki T."/>
            <person name="Nagasaki H."/>
            <person name="Yoshioka T."/>
            <person name="Toyoda A."/>
            <person name="Fujiyama A."/>
            <person name="Kaminuma E."/>
            <person name="Nakamura Y."/>
        </authorList>
    </citation>
    <scope>NUCLEOTIDE SEQUENCE [LARGE SCALE GENOMIC DNA]</scope>
    <source>
        <strain evidence="3">cv. Miyagawa wase</strain>
    </source>
</reference>
<dbReference type="Proteomes" id="UP000236630">
    <property type="component" value="Unassembled WGS sequence"/>
</dbReference>
<keyword evidence="1" id="KW-0472">Membrane</keyword>
<name>A0A2H5PDQ1_CITUN</name>
<feature type="transmembrane region" description="Helical" evidence="1">
    <location>
        <begin position="12"/>
        <end position="30"/>
    </location>
</feature>
<evidence type="ECO:0000313" key="3">
    <source>
        <dbReference type="Proteomes" id="UP000236630"/>
    </source>
</evidence>
<keyword evidence="1" id="KW-0812">Transmembrane</keyword>
<evidence type="ECO:0000256" key="1">
    <source>
        <dbReference type="SAM" id="Phobius"/>
    </source>
</evidence>
<comment type="caution">
    <text evidence="2">The sequence shown here is derived from an EMBL/GenBank/DDBJ whole genome shotgun (WGS) entry which is preliminary data.</text>
</comment>